<protein>
    <submittedName>
        <fullName evidence="2">Class I SAM-dependent methyltransferase</fullName>
    </submittedName>
</protein>
<dbReference type="AlphaFoldDB" id="A0A4Z0LXB7"/>
<accession>A0A4Z0LXB7</accession>
<dbReference type="Proteomes" id="UP000298050">
    <property type="component" value="Unassembled WGS sequence"/>
</dbReference>
<dbReference type="GO" id="GO:0008168">
    <property type="term" value="F:methyltransferase activity"/>
    <property type="evidence" value="ECO:0007669"/>
    <property type="project" value="UniProtKB-KW"/>
</dbReference>
<keyword evidence="2" id="KW-0808">Transferase</keyword>
<sequence>MAEDYLAINRAAWDARAELHFDSAFYDVPGFLAGASSLREIELAELGDVAGKRLLHLQCHFGLDTLSWARLGAHCTGVDLSPVAIGKARELQRAADLPAQFICSDVYGFQRSTPEPFDIVYTSYGTVGWLPDLDRWARVIAGNLARGGTFYIADFHPLYDLLAGYRYFAHAAPDIETEGSYTENSGELSTPLANWSHPMSEIVNALLGAGLVIQRLNEYPFSPYNCFEGLVEREPGRFYLEHRGHEAPLVFTITATR</sequence>
<dbReference type="EMBL" id="SRLE01000012">
    <property type="protein sequence ID" value="TGD71787.1"/>
    <property type="molecule type" value="Genomic_DNA"/>
</dbReference>
<proteinExistence type="predicted"/>
<gene>
    <name evidence="2" type="ORF">E4634_16870</name>
</gene>
<evidence type="ECO:0000259" key="1">
    <source>
        <dbReference type="Pfam" id="PF13649"/>
    </source>
</evidence>
<organism evidence="2 3">
    <name type="scientific">Mangrovimicrobium sediminis</name>
    <dbReference type="NCBI Taxonomy" id="2562682"/>
    <lineage>
        <taxon>Bacteria</taxon>
        <taxon>Pseudomonadati</taxon>
        <taxon>Pseudomonadota</taxon>
        <taxon>Gammaproteobacteria</taxon>
        <taxon>Cellvibrionales</taxon>
        <taxon>Halieaceae</taxon>
        <taxon>Mangrovimicrobium</taxon>
    </lineage>
</organism>
<keyword evidence="3" id="KW-1185">Reference proteome</keyword>
<dbReference type="CDD" id="cd02440">
    <property type="entry name" value="AdoMet_MTases"/>
    <property type="match status" value="1"/>
</dbReference>
<evidence type="ECO:0000313" key="3">
    <source>
        <dbReference type="Proteomes" id="UP000298050"/>
    </source>
</evidence>
<evidence type="ECO:0000313" key="2">
    <source>
        <dbReference type="EMBL" id="TGD71787.1"/>
    </source>
</evidence>
<dbReference type="Pfam" id="PF13649">
    <property type="entry name" value="Methyltransf_25"/>
    <property type="match status" value="1"/>
</dbReference>
<feature type="domain" description="Methyltransferase" evidence="1">
    <location>
        <begin position="55"/>
        <end position="148"/>
    </location>
</feature>
<dbReference type="RefSeq" id="WP_135445831.1">
    <property type="nucleotide sequence ID" value="NZ_SRLE01000012.1"/>
</dbReference>
<dbReference type="OrthoDB" id="8385759at2"/>
<comment type="caution">
    <text evidence="2">The sequence shown here is derived from an EMBL/GenBank/DDBJ whole genome shotgun (WGS) entry which is preliminary data.</text>
</comment>
<dbReference type="SUPFAM" id="SSF53335">
    <property type="entry name" value="S-adenosyl-L-methionine-dependent methyltransferases"/>
    <property type="match status" value="1"/>
</dbReference>
<dbReference type="GO" id="GO:0032259">
    <property type="term" value="P:methylation"/>
    <property type="evidence" value="ECO:0007669"/>
    <property type="project" value="UniProtKB-KW"/>
</dbReference>
<reference evidence="2 3" key="1">
    <citation type="submission" date="2019-04" db="EMBL/GenBank/DDBJ databases">
        <title>Taxonomy of novel Haliea sp. from mangrove soil of West Coast of India.</title>
        <authorList>
            <person name="Verma A."/>
            <person name="Kumar P."/>
            <person name="Krishnamurthi S."/>
        </authorList>
    </citation>
    <scope>NUCLEOTIDE SEQUENCE [LARGE SCALE GENOMIC DNA]</scope>
    <source>
        <strain evidence="2 3">SAOS-164</strain>
    </source>
</reference>
<dbReference type="InterPro" id="IPR029063">
    <property type="entry name" value="SAM-dependent_MTases_sf"/>
</dbReference>
<dbReference type="InterPro" id="IPR041698">
    <property type="entry name" value="Methyltransf_25"/>
</dbReference>
<name>A0A4Z0LXB7_9GAMM</name>
<keyword evidence="2" id="KW-0489">Methyltransferase</keyword>
<dbReference type="Gene3D" id="3.40.50.150">
    <property type="entry name" value="Vaccinia Virus protein VP39"/>
    <property type="match status" value="1"/>
</dbReference>